<organism evidence="1 2">
    <name type="scientific">Myxococcus fulvus (strain ATCC BAA-855 / HW-1)</name>
    <dbReference type="NCBI Taxonomy" id="483219"/>
    <lineage>
        <taxon>Bacteria</taxon>
        <taxon>Pseudomonadati</taxon>
        <taxon>Myxococcota</taxon>
        <taxon>Myxococcia</taxon>
        <taxon>Myxococcales</taxon>
        <taxon>Cystobacterineae</taxon>
        <taxon>Myxococcaceae</taxon>
        <taxon>Myxococcus</taxon>
    </lineage>
</organism>
<dbReference type="AlphaFoldDB" id="F8CNN7"/>
<gene>
    <name evidence="1" type="ordered locus">LILAB_10715</name>
</gene>
<dbReference type="HOGENOM" id="CLU_1026101_0_0_7"/>
<reference evidence="1 2" key="1">
    <citation type="journal article" date="2011" name="J. Bacteriol.">
        <title>Genome sequence of the halotolerant marine bacterium Myxococcus fulvus HW-1.</title>
        <authorList>
            <person name="Li Z.F."/>
            <person name="Li X."/>
            <person name="Liu H."/>
            <person name="Liu X."/>
            <person name="Han K."/>
            <person name="Wu Z.H."/>
            <person name="Hu W."/>
            <person name="Li F.F."/>
            <person name="Li Y.Z."/>
        </authorList>
    </citation>
    <scope>NUCLEOTIDE SEQUENCE [LARGE SCALE GENOMIC DNA]</scope>
    <source>
        <strain evidence="2">ATCC BAA-855 / HW-1</strain>
    </source>
</reference>
<dbReference type="Proteomes" id="UP000000488">
    <property type="component" value="Chromosome"/>
</dbReference>
<name>F8CNN7_MYXFH</name>
<dbReference type="eggNOG" id="ENOG50319NI">
    <property type="taxonomic scope" value="Bacteria"/>
</dbReference>
<dbReference type="EMBL" id="CP002830">
    <property type="protein sequence ID" value="AEI64054.1"/>
    <property type="molecule type" value="Genomic_DNA"/>
</dbReference>
<dbReference type="KEGG" id="mfu:LILAB_10715"/>
<evidence type="ECO:0000313" key="1">
    <source>
        <dbReference type="EMBL" id="AEI64054.1"/>
    </source>
</evidence>
<evidence type="ECO:0000313" key="2">
    <source>
        <dbReference type="Proteomes" id="UP000000488"/>
    </source>
</evidence>
<protein>
    <submittedName>
        <fullName evidence="1">Uncharacterized protein</fullName>
    </submittedName>
</protein>
<sequence>MSLHALQQRIMEELQEHLAVIANGRPAAEQGPVYEEVEQCFQATACCALLVAADRSNFQKHLCWAALARRDFLRRSQEEGTPSDFRCARSRSEAFFCALAAGDIALAIEIGDLSPATWRPDGEYKDDFAYQYFLHQHLKRAEPGYREAVLQQLEEAVPGADPSRFDVCRALHQGAREAFESALEALIDRHSLEMDGLRPQSGDVPTFEPQSRVFIEGLALLRIASEMGLHSEARTYRLCPWTVREGALETRPDDIFAEMAHLSGRRRSSAR</sequence>
<accession>F8CNN7</accession>
<dbReference type="InterPro" id="IPR029074">
    <property type="entry name" value="Imm49"/>
</dbReference>
<dbReference type="Pfam" id="PF15575">
    <property type="entry name" value="Imm49"/>
    <property type="match status" value="1"/>
</dbReference>
<proteinExistence type="predicted"/>